<dbReference type="PANTHER" id="PTHR43096:SF52">
    <property type="entry name" value="DNAJ HOMOLOG 1, MITOCHONDRIAL-RELATED"/>
    <property type="match status" value="1"/>
</dbReference>
<evidence type="ECO:0000256" key="6">
    <source>
        <dbReference type="ARBA" id="ARBA00072890"/>
    </source>
</evidence>
<accession>G8ZR34</accession>
<dbReference type="GO" id="GO:0001671">
    <property type="term" value="F:ATPase activator activity"/>
    <property type="evidence" value="ECO:0007669"/>
    <property type="project" value="EnsemblFungi"/>
</dbReference>
<dbReference type="KEGG" id="tdl:TDEL_0C00870"/>
<keyword evidence="5" id="KW-0143">Chaperone</keyword>
<dbReference type="InterPro" id="IPR008971">
    <property type="entry name" value="HSP40/DnaJ_pept-bd"/>
</dbReference>
<dbReference type="GO" id="GO:0031072">
    <property type="term" value="F:heat shock protein binding"/>
    <property type="evidence" value="ECO:0007669"/>
    <property type="project" value="InterPro"/>
</dbReference>
<evidence type="ECO:0000256" key="7">
    <source>
        <dbReference type="PROSITE-ProRule" id="PRU00546"/>
    </source>
</evidence>
<evidence type="ECO:0000256" key="4">
    <source>
        <dbReference type="ARBA" id="ARBA00022833"/>
    </source>
</evidence>
<dbReference type="FunCoup" id="G8ZR34">
    <property type="interactions" value="1020"/>
</dbReference>
<dbReference type="PRINTS" id="PR00625">
    <property type="entry name" value="JDOMAIN"/>
</dbReference>
<dbReference type="GO" id="GO:0051082">
    <property type="term" value="F:unfolded protein binding"/>
    <property type="evidence" value="ECO:0007669"/>
    <property type="project" value="EnsemblFungi"/>
</dbReference>
<dbReference type="InterPro" id="IPR002939">
    <property type="entry name" value="DnaJ_C"/>
</dbReference>
<evidence type="ECO:0000259" key="9">
    <source>
        <dbReference type="PROSITE" id="PS50076"/>
    </source>
</evidence>
<dbReference type="eggNOG" id="KOG0715">
    <property type="taxonomic scope" value="Eukaryota"/>
</dbReference>
<dbReference type="InterPro" id="IPR036410">
    <property type="entry name" value="HSP_DnaJ_Cys-rich_dom_sf"/>
</dbReference>
<protein>
    <recommendedName>
        <fullName evidence="6">DnaJ homolog 1, mitochondrial</fullName>
    </recommendedName>
</protein>
<feature type="compositionally biased region" description="Polar residues" evidence="8">
    <location>
        <begin position="431"/>
        <end position="448"/>
    </location>
</feature>
<keyword evidence="2" id="KW-0677">Repeat</keyword>
<dbReference type="AlphaFoldDB" id="G8ZR34"/>
<dbReference type="CDD" id="cd10747">
    <property type="entry name" value="DnaJ_C"/>
    <property type="match status" value="1"/>
</dbReference>
<dbReference type="PROSITE" id="PS50076">
    <property type="entry name" value="DNAJ_2"/>
    <property type="match status" value="1"/>
</dbReference>
<evidence type="ECO:0000256" key="5">
    <source>
        <dbReference type="ARBA" id="ARBA00023186"/>
    </source>
</evidence>
<dbReference type="GO" id="GO:0042026">
    <property type="term" value="P:protein refolding"/>
    <property type="evidence" value="ECO:0007669"/>
    <property type="project" value="EnsemblFungi"/>
</dbReference>
<sequence length="470" mass="50405">MNFISRSSLPRRAFLNAYPLVRAFHSTSIRLQDIKDPYETLGVGKNASSSEIKKAYYKLAKKFHPDINKEPNAEAKFHDLQNAYEILSDDTKKQQYDQFGAAAFNNGAGGPSGAGGFHGFGGANPFGGSAGGFGNFGGINFEDLFGAAFGGGGGRGGPSGGGSSMFREYKGDSVEVIHRMKFKDAVFGAKNANLQFSVLDPCGVCHGSGLKKNAQSSTCPSCHGTGTTVHVRGGFQMASTCNQCGGEGTTVRPEDVCSKCHGEGVELNSQRSISVDLPQGLQDGDVVRVPGQGSYPHLAVDPKMKNSVKLHRGDVLVRIRVDKDSRFSIRNKTDIWFTKEIPITTAALGGQVTIPTVDDTQIRLKVQPGTQHDQVISIPNMGVPRIGGERGAMKVQYKIVIKKPQSKAEKCLWEALADVTNDQAARRTETTSHSPESTNSTATTNPDNPSALGRLEKFISNTFNKIKGDK</sequence>
<dbReference type="PANTHER" id="PTHR43096">
    <property type="entry name" value="DNAJ HOMOLOG 1, MITOCHONDRIAL-RELATED"/>
    <property type="match status" value="1"/>
</dbReference>
<dbReference type="GO" id="GO:0005524">
    <property type="term" value="F:ATP binding"/>
    <property type="evidence" value="ECO:0007669"/>
    <property type="project" value="InterPro"/>
</dbReference>
<dbReference type="PROSITE" id="PS00636">
    <property type="entry name" value="DNAJ_1"/>
    <property type="match status" value="1"/>
</dbReference>
<dbReference type="HAMAP" id="MF_01152">
    <property type="entry name" value="DnaJ"/>
    <property type="match status" value="1"/>
</dbReference>
<gene>
    <name evidence="11" type="primary">TDEL0C00870</name>
    <name evidence="11" type="ORF">TDEL_0C00870</name>
</gene>
<evidence type="ECO:0000256" key="1">
    <source>
        <dbReference type="ARBA" id="ARBA00022723"/>
    </source>
</evidence>
<name>G8ZR34_TORDE</name>
<keyword evidence="4 7" id="KW-0862">Zinc</keyword>
<dbReference type="Proteomes" id="UP000005627">
    <property type="component" value="Chromosome 3"/>
</dbReference>
<dbReference type="GO" id="GO:0006515">
    <property type="term" value="P:protein quality control for misfolded or incompletely synthesized proteins"/>
    <property type="evidence" value="ECO:0007669"/>
    <property type="project" value="EnsemblFungi"/>
</dbReference>
<proteinExistence type="inferred from homology"/>
<dbReference type="Pfam" id="PF00684">
    <property type="entry name" value="DnaJ_CXXCXGXG"/>
    <property type="match status" value="1"/>
</dbReference>
<feature type="domain" description="CR-type" evidence="10">
    <location>
        <begin position="189"/>
        <end position="269"/>
    </location>
</feature>
<dbReference type="Gene3D" id="2.10.230.10">
    <property type="entry name" value="Heat shock protein DnaJ, cysteine-rich domain"/>
    <property type="match status" value="1"/>
</dbReference>
<dbReference type="Pfam" id="PF01556">
    <property type="entry name" value="DnaJ_C"/>
    <property type="match status" value="1"/>
</dbReference>
<dbReference type="RefSeq" id="XP_003680187.1">
    <property type="nucleotide sequence ID" value="XM_003680139.1"/>
</dbReference>
<keyword evidence="12" id="KW-1185">Reference proteome</keyword>
<evidence type="ECO:0000256" key="3">
    <source>
        <dbReference type="ARBA" id="ARBA00022771"/>
    </source>
</evidence>
<dbReference type="InterPro" id="IPR001305">
    <property type="entry name" value="HSP_DnaJ_Cys-rich_dom"/>
</dbReference>
<organism evidence="11 12">
    <name type="scientific">Torulaspora delbrueckii</name>
    <name type="common">Yeast</name>
    <name type="synonym">Candida colliculosa</name>
    <dbReference type="NCBI Taxonomy" id="4950"/>
    <lineage>
        <taxon>Eukaryota</taxon>
        <taxon>Fungi</taxon>
        <taxon>Dikarya</taxon>
        <taxon>Ascomycota</taxon>
        <taxon>Saccharomycotina</taxon>
        <taxon>Saccharomycetes</taxon>
        <taxon>Saccharomycetales</taxon>
        <taxon>Saccharomycetaceae</taxon>
        <taxon>Torulaspora</taxon>
    </lineage>
</organism>
<dbReference type="Pfam" id="PF00226">
    <property type="entry name" value="DnaJ"/>
    <property type="match status" value="1"/>
</dbReference>
<keyword evidence="1 7" id="KW-0479">Metal-binding</keyword>
<dbReference type="STRING" id="1076872.G8ZR34"/>
<dbReference type="GO" id="GO:0005759">
    <property type="term" value="C:mitochondrial matrix"/>
    <property type="evidence" value="ECO:0007669"/>
    <property type="project" value="EnsemblFungi"/>
</dbReference>
<dbReference type="InterPro" id="IPR036869">
    <property type="entry name" value="J_dom_sf"/>
</dbReference>
<evidence type="ECO:0000256" key="8">
    <source>
        <dbReference type="SAM" id="MobiDB-lite"/>
    </source>
</evidence>
<dbReference type="InParanoid" id="G8ZR34"/>
<dbReference type="GO" id="GO:0008270">
    <property type="term" value="F:zinc ion binding"/>
    <property type="evidence" value="ECO:0007669"/>
    <property type="project" value="UniProtKB-KW"/>
</dbReference>
<dbReference type="FunFam" id="2.60.260.20:FF:000005">
    <property type="entry name" value="Chaperone protein dnaJ 1, mitochondrial"/>
    <property type="match status" value="1"/>
</dbReference>
<dbReference type="CDD" id="cd10719">
    <property type="entry name" value="DnaJ_zf"/>
    <property type="match status" value="1"/>
</dbReference>
<evidence type="ECO:0000259" key="10">
    <source>
        <dbReference type="PROSITE" id="PS51188"/>
    </source>
</evidence>
<dbReference type="GeneID" id="11500311"/>
<dbReference type="SUPFAM" id="SSF57938">
    <property type="entry name" value="DnaJ/Hsp40 cysteine-rich domain"/>
    <property type="match status" value="1"/>
</dbReference>
<dbReference type="PROSITE" id="PS51188">
    <property type="entry name" value="ZF_CR"/>
    <property type="match status" value="1"/>
</dbReference>
<dbReference type="Gene3D" id="1.10.287.110">
    <property type="entry name" value="DnaJ domain"/>
    <property type="match status" value="1"/>
</dbReference>
<dbReference type="CDD" id="cd06257">
    <property type="entry name" value="DnaJ"/>
    <property type="match status" value="1"/>
</dbReference>
<dbReference type="OrthoDB" id="10256793at2759"/>
<reference evidence="11 12" key="1">
    <citation type="journal article" date="2011" name="Proc. Natl. Acad. Sci. U.S.A.">
        <title>Evolutionary erosion of yeast sex chromosomes by mating-type switching accidents.</title>
        <authorList>
            <person name="Gordon J.L."/>
            <person name="Armisen D."/>
            <person name="Proux-Wera E."/>
            <person name="Oheigeartaigh S.S."/>
            <person name="Byrne K.P."/>
            <person name="Wolfe K.H."/>
        </authorList>
    </citation>
    <scope>NUCLEOTIDE SEQUENCE [LARGE SCALE GENOMIC DNA]</scope>
    <source>
        <strain evidence="12">ATCC 10662 / CBS 1146 / NBRC 0425 / NCYC 2629 / NRRL Y-866</strain>
    </source>
</reference>
<dbReference type="InterPro" id="IPR018253">
    <property type="entry name" value="DnaJ_domain_CS"/>
</dbReference>
<feature type="zinc finger region" description="CR-type" evidence="7">
    <location>
        <begin position="189"/>
        <end position="269"/>
    </location>
</feature>
<evidence type="ECO:0000313" key="12">
    <source>
        <dbReference type="Proteomes" id="UP000005627"/>
    </source>
</evidence>
<dbReference type="FunFam" id="2.10.230.10:FF:000002">
    <property type="entry name" value="Molecular chaperone DnaJ"/>
    <property type="match status" value="1"/>
</dbReference>
<keyword evidence="3 7" id="KW-0863">Zinc-finger</keyword>
<evidence type="ECO:0000313" key="11">
    <source>
        <dbReference type="EMBL" id="CCE90976.1"/>
    </source>
</evidence>
<dbReference type="SMART" id="SM00271">
    <property type="entry name" value="DnaJ"/>
    <property type="match status" value="1"/>
</dbReference>
<feature type="region of interest" description="Disordered" evidence="8">
    <location>
        <begin position="423"/>
        <end position="452"/>
    </location>
</feature>
<dbReference type="GO" id="GO:0006458">
    <property type="term" value="P:'de novo' protein folding"/>
    <property type="evidence" value="ECO:0007669"/>
    <property type="project" value="EnsemblFungi"/>
</dbReference>
<dbReference type="SUPFAM" id="SSF46565">
    <property type="entry name" value="Chaperone J-domain"/>
    <property type="match status" value="1"/>
</dbReference>
<dbReference type="EMBL" id="HE616744">
    <property type="protein sequence ID" value="CCE90976.1"/>
    <property type="molecule type" value="Genomic_DNA"/>
</dbReference>
<dbReference type="Gene3D" id="2.60.260.20">
    <property type="entry name" value="Urease metallochaperone UreE, N-terminal domain"/>
    <property type="match status" value="2"/>
</dbReference>
<dbReference type="InterPro" id="IPR001623">
    <property type="entry name" value="DnaJ_domain"/>
</dbReference>
<evidence type="ECO:0000256" key="2">
    <source>
        <dbReference type="ARBA" id="ARBA00022737"/>
    </source>
</evidence>
<dbReference type="GO" id="GO:0009408">
    <property type="term" value="P:response to heat"/>
    <property type="evidence" value="ECO:0007669"/>
    <property type="project" value="EnsemblFungi"/>
</dbReference>
<dbReference type="HOGENOM" id="CLU_017633_0_3_1"/>
<feature type="domain" description="J" evidence="9">
    <location>
        <begin position="36"/>
        <end position="100"/>
    </location>
</feature>
<dbReference type="SUPFAM" id="SSF49493">
    <property type="entry name" value="HSP40/DnaJ peptide-binding domain"/>
    <property type="match status" value="2"/>
</dbReference>
<dbReference type="InterPro" id="IPR012724">
    <property type="entry name" value="DnaJ"/>
</dbReference>